<sequence>MQTDPEGLAFEAATAALRAAADELPDQPVILVTQTANTRSLRLAARLGFQPVSTFREYDAEQTLALASLHSFKA</sequence>
<dbReference type="Gene3D" id="3.40.630.30">
    <property type="match status" value="1"/>
</dbReference>
<dbReference type="InterPro" id="IPR000182">
    <property type="entry name" value="GNAT_dom"/>
</dbReference>
<comment type="caution">
    <text evidence="2">The sequence shown here is derived from an EMBL/GenBank/DDBJ whole genome shotgun (WGS) entry which is preliminary data.</text>
</comment>
<keyword evidence="3" id="KW-1185">Reference proteome</keyword>
<dbReference type="Pfam" id="PF13302">
    <property type="entry name" value="Acetyltransf_3"/>
    <property type="match status" value="1"/>
</dbReference>
<gene>
    <name evidence="2" type="ORF">Vau01_078290</name>
</gene>
<name>A0A8J4E3U5_9ACTN</name>
<accession>A0A8J4E3U5</accession>
<dbReference type="GO" id="GO:0016747">
    <property type="term" value="F:acyltransferase activity, transferring groups other than amino-acyl groups"/>
    <property type="evidence" value="ECO:0007669"/>
    <property type="project" value="InterPro"/>
</dbReference>
<dbReference type="Proteomes" id="UP000612585">
    <property type="component" value="Unassembled WGS sequence"/>
</dbReference>
<protein>
    <recommendedName>
        <fullName evidence="1">N-acetyltransferase domain-containing protein</fullName>
    </recommendedName>
</protein>
<evidence type="ECO:0000313" key="2">
    <source>
        <dbReference type="EMBL" id="GIJ60313.1"/>
    </source>
</evidence>
<organism evidence="2 3">
    <name type="scientific">Virgisporangium aurantiacum</name>
    <dbReference type="NCBI Taxonomy" id="175570"/>
    <lineage>
        <taxon>Bacteria</taxon>
        <taxon>Bacillati</taxon>
        <taxon>Actinomycetota</taxon>
        <taxon>Actinomycetes</taxon>
        <taxon>Micromonosporales</taxon>
        <taxon>Micromonosporaceae</taxon>
        <taxon>Virgisporangium</taxon>
    </lineage>
</organism>
<feature type="domain" description="N-acetyltransferase" evidence="1">
    <location>
        <begin position="6"/>
        <end position="50"/>
    </location>
</feature>
<dbReference type="InterPro" id="IPR016181">
    <property type="entry name" value="Acyl_CoA_acyltransferase"/>
</dbReference>
<reference evidence="2" key="1">
    <citation type="submission" date="2021-01" db="EMBL/GenBank/DDBJ databases">
        <title>Whole genome shotgun sequence of Virgisporangium aurantiacum NBRC 16421.</title>
        <authorList>
            <person name="Komaki H."/>
            <person name="Tamura T."/>
        </authorList>
    </citation>
    <scope>NUCLEOTIDE SEQUENCE</scope>
    <source>
        <strain evidence="2">NBRC 16421</strain>
    </source>
</reference>
<evidence type="ECO:0000313" key="3">
    <source>
        <dbReference type="Proteomes" id="UP000612585"/>
    </source>
</evidence>
<dbReference type="SUPFAM" id="SSF55729">
    <property type="entry name" value="Acyl-CoA N-acyltransferases (Nat)"/>
    <property type="match status" value="1"/>
</dbReference>
<dbReference type="RefSeq" id="WP_204004414.1">
    <property type="nucleotide sequence ID" value="NZ_BOPG01000051.1"/>
</dbReference>
<evidence type="ECO:0000259" key="1">
    <source>
        <dbReference type="Pfam" id="PF13302"/>
    </source>
</evidence>
<dbReference type="AlphaFoldDB" id="A0A8J4E3U5"/>
<dbReference type="EMBL" id="BOPG01000051">
    <property type="protein sequence ID" value="GIJ60313.1"/>
    <property type="molecule type" value="Genomic_DNA"/>
</dbReference>
<proteinExistence type="predicted"/>